<reference evidence="1 2" key="1">
    <citation type="submission" date="2015-09" db="EMBL/GenBank/DDBJ databases">
        <title>A metagenomics-based metabolic model of nitrate-dependent anaerobic oxidation of methane by Methanoperedens-like archaea.</title>
        <authorList>
            <person name="Arshad A."/>
            <person name="Speth D.R."/>
            <person name="De Graaf R.M."/>
            <person name="Op Den Camp H.J."/>
            <person name="Jetten M.S."/>
            <person name="Welte C.U."/>
        </authorList>
    </citation>
    <scope>NUCLEOTIDE SEQUENCE [LARGE SCALE GENOMIC DNA]</scope>
</reference>
<protein>
    <submittedName>
        <fullName evidence="1">Uncharacterized protein</fullName>
    </submittedName>
</protein>
<dbReference type="AlphaFoldDB" id="A0A0P8A5K6"/>
<proteinExistence type="predicted"/>
<dbReference type="Proteomes" id="UP000050360">
    <property type="component" value="Unassembled WGS sequence"/>
</dbReference>
<evidence type="ECO:0000313" key="1">
    <source>
        <dbReference type="EMBL" id="KPQ41839.1"/>
    </source>
</evidence>
<name>A0A0P8A5K6_9EURY</name>
<organism evidence="1 2">
    <name type="scientific">Candidatus Methanoperedens nitratireducens</name>
    <dbReference type="NCBI Taxonomy" id="1392998"/>
    <lineage>
        <taxon>Archaea</taxon>
        <taxon>Methanobacteriati</taxon>
        <taxon>Methanobacteriota</taxon>
        <taxon>Stenosarchaea group</taxon>
        <taxon>Methanomicrobia</taxon>
        <taxon>Methanosarcinales</taxon>
        <taxon>ANME-2 cluster</taxon>
        <taxon>Candidatus Methanoperedentaceae</taxon>
        <taxon>Candidatus Methanoperedens</taxon>
    </lineage>
</organism>
<comment type="caution">
    <text evidence="1">The sequence shown here is derived from an EMBL/GenBank/DDBJ whole genome shotgun (WGS) entry which is preliminary data.</text>
</comment>
<gene>
    <name evidence="1" type="ORF">MPEBLZ_03598</name>
</gene>
<accession>A0A0P8A5K6</accession>
<evidence type="ECO:0000313" key="2">
    <source>
        <dbReference type="Proteomes" id="UP000050360"/>
    </source>
</evidence>
<dbReference type="EMBL" id="LKCM01000293">
    <property type="protein sequence ID" value="KPQ41839.1"/>
    <property type="molecule type" value="Genomic_DNA"/>
</dbReference>
<dbReference type="Pfam" id="PF13412">
    <property type="entry name" value="HTH_24"/>
    <property type="match status" value="1"/>
</dbReference>
<sequence>MPEKKKYQDKNHFKITSSTPTPTNFISNPCKFRGKTIDILGVISNSGGMTTREIADQTGMPIKTVNVYCWLGEKRGILERKERWGWIATSFGLFILSINNNNDKSNINKVLIKDKSSINHLYTVPKESHQLNLSIFTSRSDIADPERVVVEVLVGHYERTGEKYRYFRDLYHFCDETGVSAVDAPTAIARLKEEGCIYTRKDEFGWKIGLKVGFVERLKFC</sequence>